<keyword evidence="2" id="KW-0812">Transmembrane</keyword>
<feature type="compositionally biased region" description="Basic and acidic residues" evidence="1">
    <location>
        <begin position="1"/>
        <end position="11"/>
    </location>
</feature>
<sequence length="167" mass="18015">MSKIEMARRLSQEQTEMPRQSVRSTTEAQSRLIETLDRLATDQTYLTTEYRAAVTSLIETLTTSAQAAEALISGAHQEAQSVLLSSVAAVSKAEKAADKAQSIMTSASALMAEQSKAMADNRKAMSRLISQQTALTKSLKTCALVVSLAALGLISVVAWLTWRAMHP</sequence>
<reference evidence="3 4" key="1">
    <citation type="submission" date="2015-06" db="EMBL/GenBank/DDBJ databases">
        <title>Improved classification and identification of acetic acid bacteria using matrix-assisted laser desorption/ionization time-of-flight mass spectrometry; Gluconobacter nephelii and Gluconobacter uchimurae are later heterotypic synonyms of Gluconobacter japonicus and Gluconobacter oxydans, respectively.</title>
        <authorList>
            <person name="Li L."/>
            <person name="Cleenwerck I."/>
            <person name="De Vuyst L."/>
            <person name="Vandamme P."/>
        </authorList>
    </citation>
    <scope>NUCLEOTIDE SEQUENCE [LARGE SCALE GENOMIC DNA]</scope>
    <source>
        <strain evidence="3 4">LMG 1699</strain>
    </source>
</reference>
<dbReference type="EMBL" id="LHZX01000196">
    <property type="protein sequence ID" value="KXV71020.1"/>
    <property type="molecule type" value="Genomic_DNA"/>
</dbReference>
<keyword evidence="2" id="KW-1133">Transmembrane helix</keyword>
<protein>
    <submittedName>
        <fullName evidence="3">Uncharacterized protein</fullName>
    </submittedName>
</protein>
<organism evidence="3 4">
    <name type="scientific">Acetobacter malorum</name>
    <dbReference type="NCBI Taxonomy" id="178901"/>
    <lineage>
        <taxon>Bacteria</taxon>
        <taxon>Pseudomonadati</taxon>
        <taxon>Pseudomonadota</taxon>
        <taxon>Alphaproteobacteria</taxon>
        <taxon>Acetobacterales</taxon>
        <taxon>Acetobacteraceae</taxon>
        <taxon>Acetobacter</taxon>
    </lineage>
</organism>
<evidence type="ECO:0000256" key="2">
    <source>
        <dbReference type="SAM" id="Phobius"/>
    </source>
</evidence>
<evidence type="ECO:0000313" key="4">
    <source>
        <dbReference type="Proteomes" id="UP000075377"/>
    </source>
</evidence>
<name>A0A149USS0_9PROT</name>
<dbReference type="Proteomes" id="UP000075377">
    <property type="component" value="Unassembled WGS sequence"/>
</dbReference>
<dbReference type="AlphaFoldDB" id="A0A149USS0"/>
<evidence type="ECO:0000256" key="1">
    <source>
        <dbReference type="SAM" id="MobiDB-lite"/>
    </source>
</evidence>
<accession>A0A149USS0</accession>
<keyword evidence="2" id="KW-0472">Membrane</keyword>
<gene>
    <name evidence="3" type="ORF">AD951_01925</name>
</gene>
<feature type="compositionally biased region" description="Polar residues" evidence="1">
    <location>
        <begin position="12"/>
        <end position="28"/>
    </location>
</feature>
<feature type="transmembrane region" description="Helical" evidence="2">
    <location>
        <begin position="142"/>
        <end position="162"/>
    </location>
</feature>
<proteinExistence type="predicted"/>
<feature type="region of interest" description="Disordered" evidence="1">
    <location>
        <begin position="1"/>
        <end position="28"/>
    </location>
</feature>
<evidence type="ECO:0000313" key="3">
    <source>
        <dbReference type="EMBL" id="KXV71020.1"/>
    </source>
</evidence>
<comment type="caution">
    <text evidence="3">The sequence shown here is derived from an EMBL/GenBank/DDBJ whole genome shotgun (WGS) entry which is preliminary data.</text>
</comment>